<keyword evidence="2" id="KW-0762">Sugar transport</keyword>
<dbReference type="Proteomes" id="UP001226720">
    <property type="component" value="Unassembled WGS sequence"/>
</dbReference>
<dbReference type="PROSITE" id="PS51257">
    <property type="entry name" value="PROKAR_LIPOPROTEIN"/>
    <property type="match status" value="1"/>
</dbReference>
<dbReference type="PANTHER" id="PTHR43649">
    <property type="entry name" value="ARABINOSE-BINDING PROTEIN-RELATED"/>
    <property type="match status" value="1"/>
</dbReference>
<organism evidence="2 3">
    <name type="scientific">Guptibacillus hwajinpoensis</name>
    <dbReference type="NCBI Taxonomy" id="208199"/>
    <lineage>
        <taxon>Bacteria</taxon>
        <taxon>Bacillati</taxon>
        <taxon>Bacillota</taxon>
        <taxon>Bacilli</taxon>
        <taxon>Bacillales</taxon>
        <taxon>Guptibacillaceae</taxon>
        <taxon>Guptibacillus</taxon>
    </lineage>
</organism>
<dbReference type="PANTHER" id="PTHR43649:SF13">
    <property type="entry name" value="CARBOHYDRATE ABC TRANSPORTER SUBSTRATE-BINDING PROTEIN"/>
    <property type="match status" value="1"/>
</dbReference>
<dbReference type="InterPro" id="IPR050490">
    <property type="entry name" value="Bact_solute-bd_prot1"/>
</dbReference>
<keyword evidence="2" id="KW-0813">Transport</keyword>
<comment type="caution">
    <text evidence="2">The sequence shown here is derived from an EMBL/GenBank/DDBJ whole genome shotgun (WGS) entry which is preliminary data.</text>
</comment>
<evidence type="ECO:0000313" key="2">
    <source>
        <dbReference type="EMBL" id="MDQ0483843.1"/>
    </source>
</evidence>
<accession>A0ABU0K3A5</accession>
<proteinExistence type="predicted"/>
<reference evidence="2" key="1">
    <citation type="submission" date="2023-07" db="EMBL/GenBank/DDBJ databases">
        <title>Genomic Encyclopedia of Type Strains, Phase IV (KMG-IV): sequencing the most valuable type-strain genomes for metagenomic binning, comparative biology and taxonomic classification.</title>
        <authorList>
            <person name="Goeker M."/>
        </authorList>
    </citation>
    <scope>NUCLEOTIDE SEQUENCE [LARGE SCALE GENOMIC DNA]</scope>
    <source>
        <strain evidence="2">JSM 076093</strain>
    </source>
</reference>
<name>A0ABU0K3A5_9BACL</name>
<sequence>MKKFSMRFIMLMVIVSIVASGCQSSNSGGGSGTEDGTVTFNFWAAPNPSQQAFWTEMADKYMKENDKVQIEVSPMPESPSSEAGIQSAIAAGNAPTISENISRGFAAQLAASSAIVPLNEIEGYDDLIKSREMKETISTWKFSDDNQYVLPIYSNAMLFGWRIDILNELGFDAPPKTYSEVLEVGKKLKEQDSEKFLWARGDLVKPTWWARWFDFFMVYNAASEGNKFVEGSKFTADDKAGIETLEFFKNLRENDLLLTREATDPFETGQAIMSDIGPWTFPYWADKFPEMKMGENFELSMPPVPDGVDPANAKTFADTKGLSIYASASKEQQQAAFDFVKWVYSDAENDMKWFEETNLPPARDDLSTNDTFKAYFDENPQLVTYAENIPNAVPPIDNEKTVEIQELIGKEALNPVLKGDKDPEAAWNDMKEAINGELK</sequence>
<keyword evidence="3" id="KW-1185">Reference proteome</keyword>
<gene>
    <name evidence="2" type="ORF">QO000_002827</name>
</gene>
<feature type="signal peptide" evidence="1">
    <location>
        <begin position="1"/>
        <end position="21"/>
    </location>
</feature>
<dbReference type="InterPro" id="IPR006059">
    <property type="entry name" value="SBP"/>
</dbReference>
<dbReference type="Pfam" id="PF13416">
    <property type="entry name" value="SBP_bac_8"/>
    <property type="match status" value="1"/>
</dbReference>
<protein>
    <submittedName>
        <fullName evidence="2">Multiple sugar transport system substrate-binding protein</fullName>
    </submittedName>
</protein>
<keyword evidence="1" id="KW-0732">Signal</keyword>
<dbReference type="GeneID" id="301327282"/>
<dbReference type="EMBL" id="JAUSWM010000005">
    <property type="protein sequence ID" value="MDQ0483843.1"/>
    <property type="molecule type" value="Genomic_DNA"/>
</dbReference>
<dbReference type="SUPFAM" id="SSF53850">
    <property type="entry name" value="Periplasmic binding protein-like II"/>
    <property type="match status" value="1"/>
</dbReference>
<dbReference type="Gene3D" id="3.40.190.10">
    <property type="entry name" value="Periplasmic binding protein-like II"/>
    <property type="match status" value="2"/>
</dbReference>
<evidence type="ECO:0000313" key="3">
    <source>
        <dbReference type="Proteomes" id="UP001226720"/>
    </source>
</evidence>
<feature type="chain" id="PRO_5045449504" evidence="1">
    <location>
        <begin position="22"/>
        <end position="439"/>
    </location>
</feature>
<dbReference type="RefSeq" id="WP_301551735.1">
    <property type="nucleotide sequence ID" value="NZ_JAQRMZ010000004.1"/>
</dbReference>
<evidence type="ECO:0000256" key="1">
    <source>
        <dbReference type="SAM" id="SignalP"/>
    </source>
</evidence>